<dbReference type="STRING" id="1237085.Ngar_c02710"/>
<keyword evidence="2 7" id="KW-0436">Ligase</keyword>
<dbReference type="EMBL" id="CP002408">
    <property type="protein sequence ID" value="AFU57219.1"/>
    <property type="molecule type" value="Genomic_DNA"/>
</dbReference>
<dbReference type="GO" id="GO:0016740">
    <property type="term" value="F:transferase activity"/>
    <property type="evidence" value="ECO:0007669"/>
    <property type="project" value="UniProtKB-KW"/>
</dbReference>
<dbReference type="EC" id="6.3.5.7" evidence="7"/>
<dbReference type="InterPro" id="IPR020556">
    <property type="entry name" value="Amidase_CS"/>
</dbReference>
<evidence type="ECO:0000313" key="10">
    <source>
        <dbReference type="Proteomes" id="UP000008037"/>
    </source>
</evidence>
<feature type="domain" description="Amidase" evidence="8">
    <location>
        <begin position="27"/>
        <end position="464"/>
    </location>
</feature>
<dbReference type="HOGENOM" id="CLU_009600_0_3_2"/>
<evidence type="ECO:0000259" key="8">
    <source>
        <dbReference type="Pfam" id="PF01425"/>
    </source>
</evidence>
<dbReference type="GO" id="GO:0050567">
    <property type="term" value="F:glutaminyl-tRNA synthase (glutamine-hydrolyzing) activity"/>
    <property type="evidence" value="ECO:0007669"/>
    <property type="project" value="UniProtKB-UniRule"/>
</dbReference>
<reference evidence="9 10" key="1">
    <citation type="journal article" date="2012" name="Environ. Microbiol.">
        <title>The genome of the ammonia-oxidizing Candidatus Nitrososphaera gargensis: insights into metabolic versatility and environmental adaptations.</title>
        <authorList>
            <person name="Spang A."/>
            <person name="Poehlein A."/>
            <person name="Offre P."/>
            <person name="Zumbragel S."/>
            <person name="Haider S."/>
            <person name="Rychlik N."/>
            <person name="Nowka B."/>
            <person name="Schmeisser C."/>
            <person name="Lebedeva E.V."/>
            <person name="Rattei T."/>
            <person name="Bohm C."/>
            <person name="Schmid M."/>
            <person name="Galushko A."/>
            <person name="Hatzenpichler R."/>
            <person name="Weinmaier T."/>
            <person name="Daniel R."/>
            <person name="Schleper C."/>
            <person name="Spieck E."/>
            <person name="Streit W."/>
            <person name="Wagner M."/>
        </authorList>
    </citation>
    <scope>NUCLEOTIDE SEQUENCE [LARGE SCALE GENOMIC DNA]</scope>
    <source>
        <strain evidence="10">Ga9.2</strain>
    </source>
</reference>
<dbReference type="FunCoup" id="K0ILQ1">
    <property type="interactions" value="101"/>
</dbReference>
<keyword evidence="5 7" id="KW-0648">Protein biosynthesis</keyword>
<dbReference type="Gene3D" id="3.90.1300.10">
    <property type="entry name" value="Amidase signature (AS) domain"/>
    <property type="match status" value="1"/>
</dbReference>
<dbReference type="Pfam" id="PF01425">
    <property type="entry name" value="Amidase"/>
    <property type="match status" value="1"/>
</dbReference>
<evidence type="ECO:0000256" key="1">
    <source>
        <dbReference type="ARBA" id="ARBA00008069"/>
    </source>
</evidence>
<keyword evidence="10" id="KW-1185">Reference proteome</keyword>
<evidence type="ECO:0000256" key="7">
    <source>
        <dbReference type="HAMAP-Rule" id="MF_00120"/>
    </source>
</evidence>
<keyword evidence="3 7" id="KW-0547">Nucleotide-binding</keyword>
<comment type="function">
    <text evidence="7">Allows the formation of correctly charged Gln-tRNA(Gln) through the transamidation of misacylated Glu-tRNA(Gln) in organisms which lack glutaminyl-tRNA synthetase. The reaction takes place in the presence of glutamine and ATP through an activated gamma-phospho-Glu-tRNA(Gln).</text>
</comment>
<comment type="similarity">
    <text evidence="1 7">Belongs to the amidase family. GatA subfamily.</text>
</comment>
<dbReference type="GO" id="GO:0030956">
    <property type="term" value="C:glutamyl-tRNA(Gln) amidotransferase complex"/>
    <property type="evidence" value="ECO:0007669"/>
    <property type="project" value="InterPro"/>
</dbReference>
<dbReference type="RefSeq" id="WP_015017792.1">
    <property type="nucleotide sequence ID" value="NC_018719.1"/>
</dbReference>
<gene>
    <name evidence="7 9" type="primary">gatA</name>
    <name evidence="9" type="ordered locus">Ngar_c02710</name>
</gene>
<keyword evidence="9" id="KW-0808">Transferase</keyword>
<feature type="active site" description="Acyl-ester intermediate" evidence="7">
    <location>
        <position position="179"/>
    </location>
</feature>
<dbReference type="GeneID" id="13796447"/>
<dbReference type="HAMAP" id="MF_00120">
    <property type="entry name" value="GatA"/>
    <property type="match status" value="1"/>
</dbReference>
<dbReference type="Proteomes" id="UP000008037">
    <property type="component" value="Chromosome"/>
</dbReference>
<sequence length="482" mass="51892">MVALYTLDAGQVAAGVKSREFSAEEYIYQLLERIEKVEPKVNAFVTVNNKEAIDRARAIDKKVRDGEQAGALAGVAVSVKDNICTKGIKTTCASRMLEAYVPPYDATVVKRLQDAGAIVIGKANLDEFAMGSTTEFSRHGTTRNPWDISRVPGGSSGGSAASVAALECTVSLGSDTGGSVRCPASFCSVVGLKPTYGLISRYGLVSYANSLEQIGPLGRTVSDAVSVLNVIAGADENDHTTAGGKPTYSLQERKKGLRVGLVQEFIEGADPAVAKVIHKAADTLVGQEGCTCEQASLASVQYALASYYTIATAEASSNLARYDNVRYGFDLSPEGYEWNSYFAKARSNFGEEVKRRIIVGSYVLSSGYYGKYYLKAQQVRSLLKRELKALFKKYDVLIGPTMPILPFKIGEKIDDPLKMYLVDIDTVVANLTGMPAMSVPAGFADGLPVGLQIMADEFQEQTMLDAAYLFEQAAKVQRSPEL</sequence>
<dbReference type="SUPFAM" id="SSF75304">
    <property type="entry name" value="Amidase signature (AS) enzymes"/>
    <property type="match status" value="1"/>
</dbReference>
<dbReference type="AlphaFoldDB" id="K0ILQ1"/>
<dbReference type="InterPro" id="IPR023631">
    <property type="entry name" value="Amidase_dom"/>
</dbReference>
<accession>K0ILQ1</accession>
<dbReference type="KEGG" id="nga:Ngar_c02710"/>
<protein>
    <recommendedName>
        <fullName evidence="7">Glutamyl-tRNA(Gln) amidotransferase subunit A</fullName>
        <shortName evidence="7">Glu-ADT subunit A</shortName>
        <ecNumber evidence="7">6.3.5.7</ecNumber>
    </recommendedName>
</protein>
<dbReference type="NCBIfam" id="TIGR00132">
    <property type="entry name" value="gatA"/>
    <property type="match status" value="1"/>
</dbReference>
<evidence type="ECO:0000256" key="3">
    <source>
        <dbReference type="ARBA" id="ARBA00022741"/>
    </source>
</evidence>
<evidence type="ECO:0000256" key="5">
    <source>
        <dbReference type="ARBA" id="ARBA00022917"/>
    </source>
</evidence>
<dbReference type="InterPro" id="IPR004412">
    <property type="entry name" value="GatA"/>
</dbReference>
<dbReference type="PATRIC" id="fig|1237085.11.peg.265"/>
<dbReference type="PANTHER" id="PTHR11895">
    <property type="entry name" value="TRANSAMIDASE"/>
    <property type="match status" value="1"/>
</dbReference>
<dbReference type="PANTHER" id="PTHR11895:SF7">
    <property type="entry name" value="GLUTAMYL-TRNA(GLN) AMIDOTRANSFERASE SUBUNIT A, MITOCHONDRIAL"/>
    <property type="match status" value="1"/>
</dbReference>
<dbReference type="InterPro" id="IPR000120">
    <property type="entry name" value="Amidase"/>
</dbReference>
<dbReference type="GO" id="GO:0005524">
    <property type="term" value="F:ATP binding"/>
    <property type="evidence" value="ECO:0007669"/>
    <property type="project" value="UniProtKB-KW"/>
</dbReference>
<evidence type="ECO:0000256" key="4">
    <source>
        <dbReference type="ARBA" id="ARBA00022840"/>
    </source>
</evidence>
<comment type="catalytic activity">
    <reaction evidence="6 7">
        <text>L-glutamyl-tRNA(Gln) + L-glutamine + ATP + H2O = L-glutaminyl-tRNA(Gln) + L-glutamate + ADP + phosphate + H(+)</text>
        <dbReference type="Rhea" id="RHEA:17521"/>
        <dbReference type="Rhea" id="RHEA-COMP:9681"/>
        <dbReference type="Rhea" id="RHEA-COMP:9684"/>
        <dbReference type="ChEBI" id="CHEBI:15377"/>
        <dbReference type="ChEBI" id="CHEBI:15378"/>
        <dbReference type="ChEBI" id="CHEBI:29985"/>
        <dbReference type="ChEBI" id="CHEBI:30616"/>
        <dbReference type="ChEBI" id="CHEBI:43474"/>
        <dbReference type="ChEBI" id="CHEBI:58359"/>
        <dbReference type="ChEBI" id="CHEBI:78520"/>
        <dbReference type="ChEBI" id="CHEBI:78521"/>
        <dbReference type="ChEBI" id="CHEBI:456216"/>
        <dbReference type="EC" id="6.3.5.7"/>
    </reaction>
</comment>
<name>K0ILQ1_NITGG</name>
<proteinExistence type="inferred from homology"/>
<dbReference type="PROSITE" id="PS00571">
    <property type="entry name" value="AMIDASES"/>
    <property type="match status" value="1"/>
</dbReference>
<evidence type="ECO:0000256" key="2">
    <source>
        <dbReference type="ARBA" id="ARBA00022598"/>
    </source>
</evidence>
<comment type="subunit">
    <text evidence="7">Heterotrimer of A, B and C subunits.</text>
</comment>
<dbReference type="GO" id="GO:0006412">
    <property type="term" value="P:translation"/>
    <property type="evidence" value="ECO:0007669"/>
    <property type="project" value="UniProtKB-UniRule"/>
</dbReference>
<feature type="active site" description="Charge relay system" evidence="7">
    <location>
        <position position="80"/>
    </location>
</feature>
<organism evidence="9 10">
    <name type="scientific">Nitrososphaera gargensis (strain Ga9.2)</name>
    <dbReference type="NCBI Taxonomy" id="1237085"/>
    <lineage>
        <taxon>Archaea</taxon>
        <taxon>Nitrososphaerota</taxon>
        <taxon>Nitrososphaeria</taxon>
        <taxon>Nitrososphaerales</taxon>
        <taxon>Nitrososphaeraceae</taxon>
        <taxon>Nitrososphaera</taxon>
    </lineage>
</organism>
<evidence type="ECO:0000256" key="6">
    <source>
        <dbReference type="ARBA" id="ARBA00047407"/>
    </source>
</evidence>
<dbReference type="InParanoid" id="K0ILQ1"/>
<evidence type="ECO:0000313" key="9">
    <source>
        <dbReference type="EMBL" id="AFU57219.1"/>
    </source>
</evidence>
<feature type="active site" description="Charge relay system" evidence="7">
    <location>
        <position position="155"/>
    </location>
</feature>
<dbReference type="InterPro" id="IPR036928">
    <property type="entry name" value="AS_sf"/>
</dbReference>
<keyword evidence="4 7" id="KW-0067">ATP-binding</keyword>